<evidence type="ECO:0000313" key="2">
    <source>
        <dbReference type="Proteomes" id="UP000471120"/>
    </source>
</evidence>
<sequence>MTNEIELHTGHAEIVPTRDEHARSTGYAKLREHALAKAEAWDYAEFITSTGMCPDIFRGKPKDATVAILRGAMLGFDPDSSLEALFVIHGKVGMYARAKYAVALSRGADMYEVEASDTSVTWAGTKPGDDQVQTVTWTIERATKAKYVTNSKYATNPQQMLRAKCQSELADLLAPGALLGLIDEVDQDQQQPVRATAERVDRPKRGTAGVAAALGIDKAEPVTEPAPPETASRAELGGLTKALDAAGIERDERKAFLSARVGRDLAAASELTSAEVAAIVDFIENGESA</sequence>
<accession>A0A6P2CI69</accession>
<dbReference type="AlphaFoldDB" id="A0A6P2CI69"/>
<protein>
    <recommendedName>
        <fullName evidence="3">Recombinase RecT</fullName>
    </recommendedName>
</protein>
<gene>
    <name evidence="1" type="ORF">DW322_11150</name>
</gene>
<reference evidence="1 2" key="1">
    <citation type="submission" date="2018-07" db="EMBL/GenBank/DDBJ databases">
        <title>Genome sequence of Rhodococcus rhodnii ATCC 35071 from Rhodnius prolixus.</title>
        <authorList>
            <person name="Patel V."/>
            <person name="Vogel K.J."/>
        </authorList>
    </citation>
    <scope>NUCLEOTIDE SEQUENCE [LARGE SCALE GENOMIC DNA]</scope>
    <source>
        <strain evidence="1 2">ATCC 35071</strain>
    </source>
</reference>
<dbReference type="Proteomes" id="UP000471120">
    <property type="component" value="Unassembled WGS sequence"/>
</dbReference>
<evidence type="ECO:0000313" key="1">
    <source>
        <dbReference type="EMBL" id="TXG90668.1"/>
    </source>
</evidence>
<name>A0A6P2CI69_9NOCA</name>
<evidence type="ECO:0008006" key="3">
    <source>
        <dbReference type="Google" id="ProtNLM"/>
    </source>
</evidence>
<dbReference type="RefSeq" id="WP_010836652.1">
    <property type="nucleotide sequence ID" value="NZ_QRCM01000001.1"/>
</dbReference>
<dbReference type="EMBL" id="QRCM01000001">
    <property type="protein sequence ID" value="TXG90668.1"/>
    <property type="molecule type" value="Genomic_DNA"/>
</dbReference>
<organism evidence="1 2">
    <name type="scientific">Rhodococcus rhodnii</name>
    <dbReference type="NCBI Taxonomy" id="38312"/>
    <lineage>
        <taxon>Bacteria</taxon>
        <taxon>Bacillati</taxon>
        <taxon>Actinomycetota</taxon>
        <taxon>Actinomycetes</taxon>
        <taxon>Mycobacteriales</taxon>
        <taxon>Nocardiaceae</taxon>
        <taxon>Rhodococcus</taxon>
    </lineage>
</organism>
<comment type="caution">
    <text evidence="1">The sequence shown here is derived from an EMBL/GenBank/DDBJ whole genome shotgun (WGS) entry which is preliminary data.</text>
</comment>
<proteinExistence type="predicted"/>